<dbReference type="Pfam" id="PF13510">
    <property type="entry name" value="Fer2_4"/>
    <property type="match status" value="1"/>
</dbReference>
<dbReference type="Pfam" id="PF07992">
    <property type="entry name" value="Pyr_redox_2"/>
    <property type="match status" value="2"/>
</dbReference>
<dbReference type="GO" id="GO:0046872">
    <property type="term" value="F:metal ion binding"/>
    <property type="evidence" value="ECO:0007669"/>
    <property type="project" value="UniProtKB-KW"/>
</dbReference>
<evidence type="ECO:0000256" key="4">
    <source>
        <dbReference type="ARBA" id="ARBA00022723"/>
    </source>
</evidence>
<dbReference type="GO" id="GO:0016491">
    <property type="term" value="F:oxidoreductase activity"/>
    <property type="evidence" value="ECO:0007669"/>
    <property type="project" value="UniProtKB-KW"/>
</dbReference>
<dbReference type="InterPro" id="IPR023753">
    <property type="entry name" value="FAD/NAD-binding_dom"/>
</dbReference>
<dbReference type="InterPro" id="IPR036188">
    <property type="entry name" value="FAD/NAD-bd_sf"/>
</dbReference>
<comment type="similarity">
    <text evidence="2">Belongs to the HdrA family.</text>
</comment>
<dbReference type="PROSITE" id="PS00641">
    <property type="entry name" value="COMPLEX1_75K_1"/>
    <property type="match status" value="1"/>
</dbReference>
<evidence type="ECO:0000256" key="6">
    <source>
        <dbReference type="ARBA" id="ARBA00022827"/>
    </source>
</evidence>
<dbReference type="Gene3D" id="3.10.20.740">
    <property type="match status" value="1"/>
</dbReference>
<dbReference type="PANTHER" id="PTHR43498">
    <property type="entry name" value="FERREDOXIN:COB-COM HETERODISULFIDE REDUCTASE SUBUNIT A"/>
    <property type="match status" value="1"/>
</dbReference>
<comment type="caution">
    <text evidence="11">The sequence shown here is derived from an EMBL/GenBank/DDBJ whole genome shotgun (WGS) entry which is preliminary data.</text>
</comment>
<dbReference type="FunFam" id="3.30.70.20:FF:000035">
    <property type="entry name" value="Iron hydrogenase 1"/>
    <property type="match status" value="1"/>
</dbReference>
<keyword evidence="6" id="KW-0274">FAD</keyword>
<dbReference type="SUPFAM" id="SSF51971">
    <property type="entry name" value="Nucleotide-binding domain"/>
    <property type="match status" value="1"/>
</dbReference>
<dbReference type="SUPFAM" id="SSF51905">
    <property type="entry name" value="FAD/NAD(P)-binding domain"/>
    <property type="match status" value="1"/>
</dbReference>
<dbReference type="CDD" id="cd00207">
    <property type="entry name" value="fer2"/>
    <property type="match status" value="1"/>
</dbReference>
<dbReference type="InterPro" id="IPR039650">
    <property type="entry name" value="HdrA-like"/>
</dbReference>
<feature type="domain" description="4Fe-4S ferredoxin-type" evidence="10">
    <location>
        <begin position="163"/>
        <end position="192"/>
    </location>
</feature>
<dbReference type="InterPro" id="IPR036010">
    <property type="entry name" value="2Fe-2S_ferredoxin-like_sf"/>
</dbReference>
<keyword evidence="7" id="KW-0560">Oxidoreductase</keyword>
<dbReference type="GO" id="GO:0042773">
    <property type="term" value="P:ATP synthesis coupled electron transport"/>
    <property type="evidence" value="ECO:0007669"/>
    <property type="project" value="InterPro"/>
</dbReference>
<dbReference type="GO" id="GO:0051539">
    <property type="term" value="F:4 iron, 4 sulfur cluster binding"/>
    <property type="evidence" value="ECO:0007669"/>
    <property type="project" value="UniProtKB-KW"/>
</dbReference>
<dbReference type="Gene3D" id="3.30.70.20">
    <property type="match status" value="2"/>
</dbReference>
<dbReference type="InterPro" id="IPR001041">
    <property type="entry name" value="2Fe-2S_ferredoxin-type"/>
</dbReference>
<comment type="cofactor">
    <cofactor evidence="1">
        <name>FAD</name>
        <dbReference type="ChEBI" id="CHEBI:57692"/>
    </cofactor>
</comment>
<keyword evidence="6" id="KW-0285">Flavoprotein</keyword>
<feature type="domain" description="4Fe-4S ferredoxin-type" evidence="10">
    <location>
        <begin position="122"/>
        <end position="155"/>
    </location>
</feature>
<dbReference type="GO" id="GO:0016020">
    <property type="term" value="C:membrane"/>
    <property type="evidence" value="ECO:0007669"/>
    <property type="project" value="InterPro"/>
</dbReference>
<dbReference type="SUPFAM" id="SSF54292">
    <property type="entry name" value="2Fe-2S ferredoxin-like"/>
    <property type="match status" value="1"/>
</dbReference>
<evidence type="ECO:0000256" key="9">
    <source>
        <dbReference type="ARBA" id="ARBA00023014"/>
    </source>
</evidence>
<feature type="domain" description="4Fe-4S ferredoxin-type" evidence="10">
    <location>
        <begin position="1042"/>
        <end position="1071"/>
    </location>
</feature>
<reference evidence="11" key="1">
    <citation type="journal article" date="2020" name="mSystems">
        <title>Genome- and Community-Level Interaction Insights into Carbon Utilization and Element Cycling Functions of Hydrothermarchaeota in Hydrothermal Sediment.</title>
        <authorList>
            <person name="Zhou Z."/>
            <person name="Liu Y."/>
            <person name="Xu W."/>
            <person name="Pan J."/>
            <person name="Luo Z.H."/>
            <person name="Li M."/>
        </authorList>
    </citation>
    <scope>NUCLEOTIDE SEQUENCE [LARGE SCALE GENOMIC DNA]</scope>
    <source>
        <strain evidence="11">SpSt-780</strain>
    </source>
</reference>
<dbReference type="PROSITE" id="PS00198">
    <property type="entry name" value="4FE4S_FER_1"/>
    <property type="match status" value="2"/>
</dbReference>
<proteinExistence type="inferred from homology"/>
<accession>A0A7C4U6U9</accession>
<protein>
    <submittedName>
        <fullName evidence="11">4Fe-4S dicluster domain-containing protein</fullName>
    </submittedName>
</protein>
<keyword evidence="9" id="KW-0411">Iron-sulfur</keyword>
<name>A0A7C4U6U9_UNCW3</name>
<evidence type="ECO:0000256" key="8">
    <source>
        <dbReference type="ARBA" id="ARBA00023004"/>
    </source>
</evidence>
<dbReference type="AlphaFoldDB" id="A0A7C4U6U9"/>
<feature type="domain" description="4Fe-4S ferredoxin-type" evidence="10">
    <location>
        <begin position="1005"/>
        <end position="1034"/>
    </location>
</feature>
<dbReference type="SUPFAM" id="SSF54862">
    <property type="entry name" value="4Fe-4S ferredoxins"/>
    <property type="match status" value="2"/>
</dbReference>
<dbReference type="EMBL" id="DTHG01000040">
    <property type="protein sequence ID" value="HGW91573.1"/>
    <property type="molecule type" value="Genomic_DNA"/>
</dbReference>
<evidence type="ECO:0000256" key="3">
    <source>
        <dbReference type="ARBA" id="ARBA00022485"/>
    </source>
</evidence>
<keyword evidence="3" id="KW-0004">4Fe-4S</keyword>
<sequence length="1085" mass="121990">MNELIIDGKVLKPQPEKTILEVAKENGIYIPTLCYSSYLSIYGSCRVCIVETIWKGRSTLRTACTYPAWEGEVRTNSEPVIRARRLILEMLLSRAPEAEIVKELAEKYGVEERLKKHEHKEKNYFFDPNKCILCGLCVRMCHERMKIGAIGFKNRGYRRELSLPFDIFSETCVTCGACESICPTGAIKINKISGNEPVQIFSEYERELSRRKPIFIPFLQAVPSKPKIDPNYCMFFKNDACKVCEDTCPANAIDHTQKEEVLNLEVGAVILSPGFKEYSPENKKEYGYKKYQNVVTSLQFERILSASGPFGGHIKRLSDDKHPEKIAWIQCVGSRDKDFPFCSSVCCTYAVKQTIVAKEHDKSVKPTIFFMDIRSFGKDFDRYVENAEKNGVRFVKARPSSVVEDEMTKDLIITYEEDGSLKKERFDLVVLSVGLHPNNDFYAISKGLGIELNELGFFKTPNENSVKTSREGVFVCGAAQGPKDIPETVAQGSAAAGFVQAILSEARGKDVKIKEYPEEKYILNEKPRIGVFVCHCGINIGAYVNVKEVAEYATTLPNVVYATDNLYTCSQDSQELIKKKIEEYNLNRIVVASCTPRTHEPLFQETIREAGLNRYLFAMANIRDQDSWVHQNDKENATEKAKDLVKSAVYKANLLEPLDTKIIPITKKALVIGGGITGMNAAILFARGGIETYLVEKEDKLGGNARKFKKTIEGLDVEEYLKRLEKEVRENPLIKVKTNCDILRSEGFVGNFKTTIGKDGYEEEIEHGVVVIATGAKEYKPVEYNYGKSDRILTQFEFEEGILSGKIKNPRSVVMIQCVGSRDENHPWCSRVCCSEAVKNAILIKEKSPETDVYVLFRDIRTYGYKELEYRKAREKGVIFIRFKEDEKPVVSIDNGKLSVSVKDDILGDEILFEPDYLVLSNGIIPDEENNEKLSKFFKVPLNQDKYFLEAHVKLRPVDFATDGVFLAGLAHSPKGIEESIVQAFAAASRAMIVLSKDGIETSGITSFVNESRCTGCGDCLNVCPYKAIQLVERKIMGRIVKKADVNKVLCKGCGLCTAACRCNAIDLLGFTNEEVISELKALLK</sequence>
<dbReference type="Gene3D" id="3.50.50.60">
    <property type="entry name" value="FAD/NAD(P)-binding domain"/>
    <property type="match status" value="3"/>
</dbReference>
<dbReference type="PROSITE" id="PS51379">
    <property type="entry name" value="4FE4S_FER_2"/>
    <property type="match status" value="5"/>
</dbReference>
<evidence type="ECO:0000256" key="2">
    <source>
        <dbReference type="ARBA" id="ARBA00006561"/>
    </source>
</evidence>
<evidence type="ECO:0000313" key="11">
    <source>
        <dbReference type="EMBL" id="HGW91573.1"/>
    </source>
</evidence>
<evidence type="ECO:0000256" key="5">
    <source>
        <dbReference type="ARBA" id="ARBA00022737"/>
    </source>
</evidence>
<keyword evidence="5" id="KW-0677">Repeat</keyword>
<dbReference type="InterPro" id="IPR017900">
    <property type="entry name" value="4Fe4S_Fe_S_CS"/>
</dbReference>
<feature type="domain" description="4Fe-4S ferredoxin-type" evidence="10">
    <location>
        <begin position="224"/>
        <end position="258"/>
    </location>
</feature>
<evidence type="ECO:0000256" key="7">
    <source>
        <dbReference type="ARBA" id="ARBA00023002"/>
    </source>
</evidence>
<evidence type="ECO:0000256" key="1">
    <source>
        <dbReference type="ARBA" id="ARBA00001974"/>
    </source>
</evidence>
<keyword evidence="8" id="KW-0408">Iron</keyword>
<evidence type="ECO:0000259" key="10">
    <source>
        <dbReference type="PROSITE" id="PS51379"/>
    </source>
</evidence>
<keyword evidence="4" id="KW-0479">Metal-binding</keyword>
<dbReference type="InterPro" id="IPR000283">
    <property type="entry name" value="NADH_UbQ_OxRdtase_75kDa_su_CS"/>
</dbReference>
<dbReference type="PANTHER" id="PTHR43498:SF1">
    <property type="entry name" value="COB--COM HETERODISULFIDE REDUCTASE IRON-SULFUR SUBUNIT A"/>
    <property type="match status" value="1"/>
</dbReference>
<organism evidence="11">
    <name type="scientific">candidate division WOR-3 bacterium</name>
    <dbReference type="NCBI Taxonomy" id="2052148"/>
    <lineage>
        <taxon>Bacteria</taxon>
        <taxon>Bacteria division WOR-3</taxon>
    </lineage>
</organism>
<dbReference type="GO" id="GO:0008137">
    <property type="term" value="F:NADH dehydrogenase (ubiquinone) activity"/>
    <property type="evidence" value="ECO:0007669"/>
    <property type="project" value="InterPro"/>
</dbReference>
<dbReference type="Pfam" id="PF12838">
    <property type="entry name" value="Fer4_7"/>
    <property type="match status" value="2"/>
</dbReference>
<gene>
    <name evidence="11" type="ORF">ENV67_03415</name>
</gene>
<dbReference type="InterPro" id="IPR017896">
    <property type="entry name" value="4Fe4S_Fe-S-bd"/>
</dbReference>